<dbReference type="GO" id="GO:0000287">
    <property type="term" value="F:magnesium ion binding"/>
    <property type="evidence" value="ECO:0007669"/>
    <property type="project" value="TreeGrafter"/>
</dbReference>
<keyword evidence="5" id="KW-1185">Reference proteome</keyword>
<reference evidence="4" key="1">
    <citation type="submission" date="2022-03" db="EMBL/GenBank/DDBJ databases">
        <title>Fererhizobium litorale gen. nov., sp. nov., isolated from sandy sediments of the Sea of Japan seashore.</title>
        <authorList>
            <person name="Romanenko L."/>
            <person name="Kurilenko V."/>
            <person name="Otstavnykh N."/>
            <person name="Svetashev V."/>
            <person name="Tekutyeva L."/>
            <person name="Isaeva M."/>
            <person name="Mikhailov V."/>
        </authorList>
    </citation>
    <scope>NUCLEOTIDE SEQUENCE</scope>
    <source>
        <strain evidence="4">KMM 9576</strain>
    </source>
</reference>
<evidence type="ECO:0008006" key="6">
    <source>
        <dbReference type="Google" id="ProtNLM"/>
    </source>
</evidence>
<evidence type="ECO:0000313" key="5">
    <source>
        <dbReference type="Proteomes" id="UP001161580"/>
    </source>
</evidence>
<name>A0AAE3QFY9_9HYPH</name>
<dbReference type="InterPro" id="IPR015813">
    <property type="entry name" value="Pyrv/PenolPyrv_kinase-like_dom"/>
</dbReference>
<comment type="caution">
    <text evidence="4">The sequence shown here is derived from an EMBL/GenBank/DDBJ whole genome shotgun (WGS) entry which is preliminary data.</text>
</comment>
<evidence type="ECO:0000313" key="4">
    <source>
        <dbReference type="EMBL" id="MDI7924460.1"/>
    </source>
</evidence>
<evidence type="ECO:0000256" key="3">
    <source>
        <dbReference type="ARBA" id="ARBA00022842"/>
    </source>
</evidence>
<dbReference type="Proteomes" id="UP001161580">
    <property type="component" value="Unassembled WGS sequence"/>
</dbReference>
<dbReference type="InterPro" id="IPR040442">
    <property type="entry name" value="Pyrv_kinase-like_dom_sf"/>
</dbReference>
<comment type="cofactor">
    <cofactor evidence="1">
        <name>Mg(2+)</name>
        <dbReference type="ChEBI" id="CHEBI:18420"/>
    </cofactor>
</comment>
<keyword evidence="3" id="KW-0460">Magnesium</keyword>
<protein>
    <recommendedName>
        <fullName evidence="6">Citrate lyase subunit beta/citryl-CoA lyase</fullName>
    </recommendedName>
</protein>
<organism evidence="4 5">
    <name type="scientific">Ferirhizobium litorale</name>
    <dbReference type="NCBI Taxonomy" id="2927786"/>
    <lineage>
        <taxon>Bacteria</taxon>
        <taxon>Pseudomonadati</taxon>
        <taxon>Pseudomonadota</taxon>
        <taxon>Alphaproteobacteria</taxon>
        <taxon>Hyphomicrobiales</taxon>
        <taxon>Rhizobiaceae</taxon>
        <taxon>Ferirhizobium</taxon>
    </lineage>
</organism>
<gene>
    <name evidence="4" type="ORF">MRS75_20560</name>
</gene>
<accession>A0AAE3QFY9</accession>
<dbReference type="PANTHER" id="PTHR32308">
    <property type="entry name" value="LYASE BETA SUBUNIT, PUTATIVE (AFU_ORTHOLOGUE AFUA_4G13030)-RELATED"/>
    <property type="match status" value="1"/>
</dbReference>
<dbReference type="GO" id="GO:0003824">
    <property type="term" value="F:catalytic activity"/>
    <property type="evidence" value="ECO:0007669"/>
    <property type="project" value="InterPro"/>
</dbReference>
<evidence type="ECO:0000256" key="1">
    <source>
        <dbReference type="ARBA" id="ARBA00001946"/>
    </source>
</evidence>
<dbReference type="SUPFAM" id="SSF51621">
    <property type="entry name" value="Phosphoenolpyruvate/pyruvate domain"/>
    <property type="match status" value="1"/>
</dbReference>
<evidence type="ECO:0000256" key="2">
    <source>
        <dbReference type="ARBA" id="ARBA00022723"/>
    </source>
</evidence>
<dbReference type="GO" id="GO:0006107">
    <property type="term" value="P:oxaloacetate metabolic process"/>
    <property type="evidence" value="ECO:0007669"/>
    <property type="project" value="TreeGrafter"/>
</dbReference>
<sequence length="233" mass="24604">MRSWLRLATLDEKSLARTARTHADRLVFDLACIGPQEPSRSRNECAAFLRLSQGLRRYVVVHDFASGECEDDLAAIFAEGPDGIILAGAQNGAEIQRLDVLLSTLEAVNDVPLGRTRIVARCDTAAGILGAASYRAKSERLEAVGWSPVALANEIGATDTYAADGRLIAPLQQAQGLIQLAAAAAGVAALAADEGLVDAEVFSPRCREARAVGFAGMMTSDPARVAIINQVFG</sequence>
<dbReference type="AlphaFoldDB" id="A0AAE3QFY9"/>
<dbReference type="Gene3D" id="3.20.20.60">
    <property type="entry name" value="Phosphoenolpyruvate-binding domains"/>
    <property type="match status" value="1"/>
</dbReference>
<keyword evidence="2" id="KW-0479">Metal-binding</keyword>
<proteinExistence type="predicted"/>
<dbReference type="PANTHER" id="PTHR32308:SF0">
    <property type="entry name" value="HPCH_HPAI ALDOLASE_CITRATE LYASE DOMAIN-CONTAINING PROTEIN"/>
    <property type="match status" value="1"/>
</dbReference>
<dbReference type="RefSeq" id="WP_311788392.1">
    <property type="nucleotide sequence ID" value="NZ_JALDYY010000015.1"/>
</dbReference>
<dbReference type="EMBL" id="JALDYZ010000015">
    <property type="protein sequence ID" value="MDI7924460.1"/>
    <property type="molecule type" value="Genomic_DNA"/>
</dbReference>